<organism evidence="2 3">
    <name type="scientific">Phytophthora sojae (strain P6497)</name>
    <name type="common">Soybean stem and root rot agent</name>
    <name type="synonym">Phytophthora megasperma f. sp. glycines</name>
    <dbReference type="NCBI Taxonomy" id="1094619"/>
    <lineage>
        <taxon>Eukaryota</taxon>
        <taxon>Sar</taxon>
        <taxon>Stramenopiles</taxon>
        <taxon>Oomycota</taxon>
        <taxon>Peronosporomycetes</taxon>
        <taxon>Peronosporales</taxon>
        <taxon>Peronosporaceae</taxon>
        <taxon>Phytophthora</taxon>
    </lineage>
</organism>
<keyword evidence="3" id="KW-1185">Reference proteome</keyword>
<dbReference type="AlphaFoldDB" id="G4ZDX7"/>
<dbReference type="KEGG" id="psoj:PHYSODRAFT_504462"/>
<evidence type="ECO:0008006" key="4">
    <source>
        <dbReference type="Google" id="ProtNLM"/>
    </source>
</evidence>
<evidence type="ECO:0000256" key="1">
    <source>
        <dbReference type="SAM" id="MobiDB-lite"/>
    </source>
</evidence>
<name>G4ZDX7_PHYSP</name>
<dbReference type="RefSeq" id="XP_009525560.1">
    <property type="nucleotide sequence ID" value="XM_009527265.1"/>
</dbReference>
<evidence type="ECO:0000313" key="3">
    <source>
        <dbReference type="Proteomes" id="UP000002640"/>
    </source>
</evidence>
<dbReference type="Proteomes" id="UP000002640">
    <property type="component" value="Unassembled WGS sequence"/>
</dbReference>
<dbReference type="InParanoid" id="G4ZDX7"/>
<protein>
    <recommendedName>
        <fullName evidence="4">AB hydrolase-1 domain-containing protein</fullName>
    </recommendedName>
</protein>
<proteinExistence type="predicted"/>
<sequence>LLSLLYQLNGTANIYTMDHRGTGRSTFLDCVAAEATTTRSPDGIEFDPSEVPACAQDLQNK</sequence>
<dbReference type="EMBL" id="JH159154">
    <property type="protein sequence ID" value="EGZ16502.1"/>
    <property type="molecule type" value="Genomic_DNA"/>
</dbReference>
<feature type="non-terminal residue" evidence="2">
    <location>
        <position position="1"/>
    </location>
</feature>
<dbReference type="GeneID" id="20658354"/>
<reference evidence="2 3" key="1">
    <citation type="journal article" date="2006" name="Science">
        <title>Phytophthora genome sequences uncover evolutionary origins and mechanisms of pathogenesis.</title>
        <authorList>
            <person name="Tyler B.M."/>
            <person name="Tripathy S."/>
            <person name="Zhang X."/>
            <person name="Dehal P."/>
            <person name="Jiang R.H."/>
            <person name="Aerts A."/>
            <person name="Arredondo F.D."/>
            <person name="Baxter L."/>
            <person name="Bensasson D."/>
            <person name="Beynon J.L."/>
            <person name="Chapman J."/>
            <person name="Damasceno C.M."/>
            <person name="Dorrance A.E."/>
            <person name="Dou D."/>
            <person name="Dickerman A.W."/>
            <person name="Dubchak I.L."/>
            <person name="Garbelotto M."/>
            <person name="Gijzen M."/>
            <person name="Gordon S.G."/>
            <person name="Govers F."/>
            <person name="Grunwald N.J."/>
            <person name="Huang W."/>
            <person name="Ivors K.L."/>
            <person name="Jones R.W."/>
            <person name="Kamoun S."/>
            <person name="Krampis K."/>
            <person name="Lamour K.H."/>
            <person name="Lee M.K."/>
            <person name="McDonald W.H."/>
            <person name="Medina M."/>
            <person name="Meijer H.J."/>
            <person name="Nordberg E.K."/>
            <person name="Maclean D.J."/>
            <person name="Ospina-Giraldo M.D."/>
            <person name="Morris P.F."/>
            <person name="Phuntumart V."/>
            <person name="Putnam N.H."/>
            <person name="Rash S."/>
            <person name="Rose J.K."/>
            <person name="Sakihama Y."/>
            <person name="Salamov A.A."/>
            <person name="Savidor A."/>
            <person name="Scheuring C.F."/>
            <person name="Smith B.M."/>
            <person name="Sobral B.W."/>
            <person name="Terry A."/>
            <person name="Torto-Alalibo T.A."/>
            <person name="Win J."/>
            <person name="Xu Z."/>
            <person name="Zhang H."/>
            <person name="Grigoriev I.V."/>
            <person name="Rokhsar D.S."/>
            <person name="Boore J.L."/>
        </authorList>
    </citation>
    <scope>NUCLEOTIDE SEQUENCE [LARGE SCALE GENOMIC DNA]</scope>
    <source>
        <strain evidence="2 3">P6497</strain>
    </source>
</reference>
<gene>
    <name evidence="2" type="ORF">PHYSODRAFT_504462</name>
</gene>
<feature type="region of interest" description="Disordered" evidence="1">
    <location>
        <begin position="39"/>
        <end position="61"/>
    </location>
</feature>
<evidence type="ECO:0000313" key="2">
    <source>
        <dbReference type="EMBL" id="EGZ16502.1"/>
    </source>
</evidence>
<accession>G4ZDX7</accession>